<evidence type="ECO:0000313" key="4">
    <source>
        <dbReference type="EMBL" id="GIQ90087.1"/>
    </source>
</evidence>
<dbReference type="OrthoDB" id="1739576at2759"/>
<dbReference type="InterPro" id="IPR037200">
    <property type="entry name" value="Isy1_sf"/>
</dbReference>
<name>A0A9K3GP10_9EUKA</name>
<evidence type="ECO:0000256" key="1">
    <source>
        <dbReference type="ARBA" id="ARBA00004123"/>
    </source>
</evidence>
<dbReference type="InterPro" id="IPR029012">
    <property type="entry name" value="Helix_hairpin_bin_sf"/>
</dbReference>
<proteinExistence type="inferred from homology"/>
<keyword evidence="5" id="KW-1185">Reference proteome</keyword>
<dbReference type="EMBL" id="BDIP01005745">
    <property type="protein sequence ID" value="GIQ90087.1"/>
    <property type="molecule type" value="Genomic_DNA"/>
</dbReference>
<dbReference type="PANTHER" id="PTHR13021">
    <property type="entry name" value="PRE-MRNA-SPLICING FACTOR ISY1"/>
    <property type="match status" value="1"/>
</dbReference>
<keyword evidence="3" id="KW-0539">Nucleus</keyword>
<dbReference type="Gene3D" id="1.10.287.660">
    <property type="entry name" value="Helix hairpin bin"/>
    <property type="match status" value="1"/>
</dbReference>
<feature type="non-terminal residue" evidence="4">
    <location>
        <position position="1"/>
    </location>
</feature>
<organism evidence="4 5">
    <name type="scientific">Kipferlia bialata</name>
    <dbReference type="NCBI Taxonomy" id="797122"/>
    <lineage>
        <taxon>Eukaryota</taxon>
        <taxon>Metamonada</taxon>
        <taxon>Carpediemonas-like organisms</taxon>
        <taxon>Kipferlia</taxon>
    </lineage>
</organism>
<dbReference type="Proteomes" id="UP000265618">
    <property type="component" value="Unassembled WGS sequence"/>
</dbReference>
<dbReference type="AlphaFoldDB" id="A0A9K3GP10"/>
<gene>
    <name evidence="4" type="ORF">KIPB_012741</name>
</gene>
<evidence type="ECO:0000256" key="2">
    <source>
        <dbReference type="ARBA" id="ARBA00007002"/>
    </source>
</evidence>
<dbReference type="SUPFAM" id="SSF140102">
    <property type="entry name" value="ISY1 domain-like"/>
    <property type="match status" value="1"/>
</dbReference>
<dbReference type="Pfam" id="PF06246">
    <property type="entry name" value="Isy1"/>
    <property type="match status" value="1"/>
</dbReference>
<sequence length="82" mass="9718">MAPVKKKFQLDLSTPEEFVQEVTCPGLVIMEAQEQRQELVREIGIAVDHIHNENLDEARVRELNDFINGLLRSKRRWEYRIQ</sequence>
<reference evidence="4 5" key="1">
    <citation type="journal article" date="2018" name="PLoS ONE">
        <title>The draft genome of Kipferlia bialata reveals reductive genome evolution in fornicate parasites.</title>
        <authorList>
            <person name="Tanifuji G."/>
            <person name="Takabayashi S."/>
            <person name="Kume K."/>
            <person name="Takagi M."/>
            <person name="Nakayama T."/>
            <person name="Kamikawa R."/>
            <person name="Inagaki Y."/>
            <person name="Hashimoto T."/>
        </authorList>
    </citation>
    <scope>NUCLEOTIDE SEQUENCE [LARGE SCALE GENOMIC DNA]</scope>
    <source>
        <strain evidence="4">NY0173</strain>
    </source>
</reference>
<dbReference type="GO" id="GO:0005634">
    <property type="term" value="C:nucleus"/>
    <property type="evidence" value="ECO:0007669"/>
    <property type="project" value="UniProtKB-SubCell"/>
</dbReference>
<dbReference type="InterPro" id="IPR009360">
    <property type="entry name" value="Isy1"/>
</dbReference>
<comment type="similarity">
    <text evidence="2">Belongs to the ISY1 family.</text>
</comment>
<protein>
    <submittedName>
        <fullName evidence="4">Isy1-like splicing family protein</fullName>
    </submittedName>
</protein>
<evidence type="ECO:0000313" key="5">
    <source>
        <dbReference type="Proteomes" id="UP000265618"/>
    </source>
</evidence>
<comment type="subcellular location">
    <subcellularLocation>
        <location evidence="1">Nucleus</location>
    </subcellularLocation>
</comment>
<dbReference type="GO" id="GO:0000350">
    <property type="term" value="P:generation of catalytic spliceosome for second transesterification step"/>
    <property type="evidence" value="ECO:0007669"/>
    <property type="project" value="InterPro"/>
</dbReference>
<comment type="caution">
    <text evidence="4">The sequence shown here is derived from an EMBL/GenBank/DDBJ whole genome shotgun (WGS) entry which is preliminary data.</text>
</comment>
<accession>A0A9K3GP10</accession>
<evidence type="ECO:0000256" key="3">
    <source>
        <dbReference type="ARBA" id="ARBA00023242"/>
    </source>
</evidence>